<evidence type="ECO:0000256" key="1">
    <source>
        <dbReference type="SAM" id="MobiDB-lite"/>
    </source>
</evidence>
<proteinExistence type="predicted"/>
<name>A0A3B5B1L8_9TELE</name>
<dbReference type="InterPro" id="IPR036388">
    <property type="entry name" value="WH-like_DNA-bd_sf"/>
</dbReference>
<protein>
    <submittedName>
        <fullName evidence="2">Uncharacterized protein</fullName>
    </submittedName>
</protein>
<dbReference type="AlphaFoldDB" id="A0A3B5B1L8"/>
<feature type="compositionally biased region" description="Basic and acidic residues" evidence="1">
    <location>
        <begin position="52"/>
        <end position="66"/>
    </location>
</feature>
<evidence type="ECO:0000313" key="2">
    <source>
        <dbReference type="Ensembl" id="ENSSPAP00000019647.1"/>
    </source>
</evidence>
<reference evidence="2" key="1">
    <citation type="submission" date="2023-09" db="UniProtKB">
        <authorList>
            <consortium name="Ensembl"/>
        </authorList>
    </citation>
    <scope>IDENTIFICATION</scope>
</reference>
<dbReference type="SUPFAM" id="SSF46785">
    <property type="entry name" value="Winged helix' DNA-binding domain"/>
    <property type="match status" value="1"/>
</dbReference>
<accession>A0A3B5B1L8</accession>
<dbReference type="Gene3D" id="1.10.10.10">
    <property type="entry name" value="Winged helix-like DNA-binding domain superfamily/Winged helix DNA-binding domain"/>
    <property type="match status" value="1"/>
</dbReference>
<feature type="region of interest" description="Disordered" evidence="1">
    <location>
        <begin position="36"/>
        <end position="76"/>
    </location>
</feature>
<sequence length="76" mass="8636">MDVQCVIDQSSSVPAFLSKLWTLVEDGDTNEFICWRPDQDPGECPERPQQTGEHRRPAGNAEEVRGGRYPRKSAQY</sequence>
<dbReference type="InterPro" id="IPR036390">
    <property type="entry name" value="WH_DNA-bd_sf"/>
</dbReference>
<organism evidence="2">
    <name type="scientific">Stegastes partitus</name>
    <name type="common">bicolor damselfish</name>
    <dbReference type="NCBI Taxonomy" id="144197"/>
    <lineage>
        <taxon>Eukaryota</taxon>
        <taxon>Metazoa</taxon>
        <taxon>Chordata</taxon>
        <taxon>Craniata</taxon>
        <taxon>Vertebrata</taxon>
        <taxon>Euteleostomi</taxon>
        <taxon>Actinopterygii</taxon>
        <taxon>Neopterygii</taxon>
        <taxon>Teleostei</taxon>
        <taxon>Neoteleostei</taxon>
        <taxon>Acanthomorphata</taxon>
        <taxon>Ovalentaria</taxon>
        <taxon>Pomacentridae</taxon>
        <taxon>Stegastes</taxon>
    </lineage>
</organism>
<dbReference type="Ensembl" id="ENSSPAT00000019943.1">
    <property type="protein sequence ID" value="ENSSPAP00000019647.1"/>
    <property type="gene ID" value="ENSSPAG00000014826.1"/>
</dbReference>